<organism evidence="1 2">
    <name type="scientific">Rhizobium mongolense USDA 1844</name>
    <dbReference type="NCBI Taxonomy" id="1079460"/>
    <lineage>
        <taxon>Bacteria</taxon>
        <taxon>Pseudomonadati</taxon>
        <taxon>Pseudomonadota</taxon>
        <taxon>Alphaproteobacteria</taxon>
        <taxon>Hyphomicrobiales</taxon>
        <taxon>Rhizobiaceae</taxon>
        <taxon>Rhizobium/Agrobacterium group</taxon>
        <taxon>Rhizobium</taxon>
    </lineage>
</organism>
<dbReference type="EMBL" id="VISO01000003">
    <property type="protein sequence ID" value="TVZ64844.1"/>
    <property type="molecule type" value="Genomic_DNA"/>
</dbReference>
<proteinExistence type="predicted"/>
<name>A0A559SR88_9HYPH</name>
<protein>
    <submittedName>
        <fullName evidence="1">Replication initiator protein</fullName>
    </submittedName>
</protein>
<reference evidence="1 2" key="1">
    <citation type="submission" date="2019-06" db="EMBL/GenBank/DDBJ databases">
        <title>Pac Bio to generate improved reference genome sequences for organisms with transposon mutant libraries (support for FEBA project).</title>
        <authorList>
            <person name="Blow M."/>
        </authorList>
    </citation>
    <scope>NUCLEOTIDE SEQUENCE [LARGE SCALE GENOMIC DNA]</scope>
    <source>
        <strain evidence="1 2">USDA 1844</strain>
    </source>
</reference>
<accession>A0A559SR88</accession>
<gene>
    <name evidence="1" type="ORF">BCL32_5114</name>
</gene>
<dbReference type="AlphaFoldDB" id="A0A559SR88"/>
<evidence type="ECO:0000313" key="2">
    <source>
        <dbReference type="Proteomes" id="UP000319824"/>
    </source>
</evidence>
<evidence type="ECO:0000313" key="1">
    <source>
        <dbReference type="EMBL" id="TVZ64844.1"/>
    </source>
</evidence>
<sequence length="360" mass="40849">MHTSCRVLHLRRLALEGSDAGLRDKAAYSNKSLVHEVRSGEMLAYLGISNPARLRESLDRIGETLVRYDIRYRRTRLTRPVRDLAIHPLPKKLRSRDVIKFEIDPEVRISMLMSRRYVTVDLNALTKFRSRYSARLYTILSIMASRHAALLLAKRNKAGEIGSNRRHWIVSPVDLAKAVGYPIPSFREKTFLAVMTKVIAEMEALPKINQRFEFVCAMPTLKIPSFVFATTESIKSVFDVHRAWLGRAAFFHASAHTRVFKRSQIPMKDNQFVDLVRIAQAQAYTGIDGLKISMEWRADVVAANRGFGDEVAGWPKEQPTSRAVLAPQRDDASCGRPTLTKEGVRSRSRRRGATICVRAC</sequence>
<dbReference type="Proteomes" id="UP000319824">
    <property type="component" value="Unassembled WGS sequence"/>
</dbReference>
<comment type="caution">
    <text evidence="1">The sequence shown here is derived from an EMBL/GenBank/DDBJ whole genome shotgun (WGS) entry which is preliminary data.</text>
</comment>